<feature type="non-terminal residue" evidence="2">
    <location>
        <position position="1"/>
    </location>
</feature>
<evidence type="ECO:0000313" key="2">
    <source>
        <dbReference type="EMBL" id="GFB20762.1"/>
    </source>
</evidence>
<sequence>TIAYSLIWGLEIDIRGTIFSDLIRKLQNKKKNTEANICYTRYLFLIFEEPLKENYINDNITFVKPYTISAASFQTLLASEVSLTSHMLKVAKLFQKHEQSLILFSKKVNVDDGADKSLSGTTVQPITQPKAPTDLKLRKQKILPSSKPKFSYQGSQRSTSDDFDVIDITPKNDEQGDTYNSGLMSMPDDDLTFLTGFKTSDSTDNGSQKGTVETLYAFADKPAQSDPIGHLHEDLCTLTTKVNQLESNITKQVTDVIQSSIPSLVVD</sequence>
<comment type="caution">
    <text evidence="2">The sequence shown here is derived from an EMBL/GenBank/DDBJ whole genome shotgun (WGS) entry which is preliminary data.</text>
</comment>
<gene>
    <name evidence="2" type="ORF">Tci_692733</name>
</gene>
<dbReference type="EMBL" id="BKCJ010575577">
    <property type="protein sequence ID" value="GFB20762.1"/>
    <property type="molecule type" value="Genomic_DNA"/>
</dbReference>
<evidence type="ECO:0000256" key="1">
    <source>
        <dbReference type="SAM" id="MobiDB-lite"/>
    </source>
</evidence>
<organism evidence="2">
    <name type="scientific">Tanacetum cinerariifolium</name>
    <name type="common">Dalmatian daisy</name>
    <name type="synonym">Chrysanthemum cinerariifolium</name>
    <dbReference type="NCBI Taxonomy" id="118510"/>
    <lineage>
        <taxon>Eukaryota</taxon>
        <taxon>Viridiplantae</taxon>
        <taxon>Streptophyta</taxon>
        <taxon>Embryophyta</taxon>
        <taxon>Tracheophyta</taxon>
        <taxon>Spermatophyta</taxon>
        <taxon>Magnoliopsida</taxon>
        <taxon>eudicotyledons</taxon>
        <taxon>Gunneridae</taxon>
        <taxon>Pentapetalae</taxon>
        <taxon>asterids</taxon>
        <taxon>campanulids</taxon>
        <taxon>Asterales</taxon>
        <taxon>Asteraceae</taxon>
        <taxon>Asteroideae</taxon>
        <taxon>Anthemideae</taxon>
        <taxon>Anthemidinae</taxon>
        <taxon>Tanacetum</taxon>
    </lineage>
</organism>
<proteinExistence type="predicted"/>
<feature type="non-terminal residue" evidence="2">
    <location>
        <position position="267"/>
    </location>
</feature>
<accession>A0A699L105</accession>
<dbReference type="AlphaFoldDB" id="A0A699L105"/>
<protein>
    <submittedName>
        <fullName evidence="2">Uncharacterized protein</fullName>
    </submittedName>
</protein>
<reference evidence="2" key="1">
    <citation type="journal article" date="2019" name="Sci. Rep.">
        <title>Draft genome of Tanacetum cinerariifolium, the natural source of mosquito coil.</title>
        <authorList>
            <person name="Yamashiro T."/>
            <person name="Shiraishi A."/>
            <person name="Satake H."/>
            <person name="Nakayama K."/>
        </authorList>
    </citation>
    <scope>NUCLEOTIDE SEQUENCE</scope>
</reference>
<name>A0A699L105_TANCI</name>
<feature type="region of interest" description="Disordered" evidence="1">
    <location>
        <begin position="146"/>
        <end position="180"/>
    </location>
</feature>